<evidence type="ECO:0000256" key="9">
    <source>
        <dbReference type="ARBA" id="ARBA00023212"/>
    </source>
</evidence>
<keyword evidence="9" id="KW-0206">Cytoskeleton</keyword>
<feature type="domain" description="Growth arrest-specific protein 8" evidence="13">
    <location>
        <begin position="219"/>
        <end position="415"/>
    </location>
</feature>
<feature type="region of interest" description="Disordered" evidence="12">
    <location>
        <begin position="1"/>
        <end position="22"/>
    </location>
</feature>
<proteinExistence type="inferred from homology"/>
<accession>A0A8J2SEB4</accession>
<dbReference type="GO" id="GO:0005794">
    <property type="term" value="C:Golgi apparatus"/>
    <property type="evidence" value="ECO:0007669"/>
    <property type="project" value="TreeGrafter"/>
</dbReference>
<evidence type="ECO:0000256" key="5">
    <source>
        <dbReference type="ARBA" id="ARBA00022701"/>
    </source>
</evidence>
<evidence type="ECO:0000256" key="8">
    <source>
        <dbReference type="ARBA" id="ARBA00023069"/>
    </source>
</evidence>
<comment type="similarity">
    <text evidence="3">Belongs to the DRC4 family.</text>
</comment>
<dbReference type="EMBL" id="CAKKNE010000002">
    <property type="protein sequence ID" value="CAH0368901.1"/>
    <property type="molecule type" value="Genomic_DNA"/>
</dbReference>
<feature type="coiled-coil region" evidence="11">
    <location>
        <begin position="305"/>
        <end position="339"/>
    </location>
</feature>
<organism evidence="14 15">
    <name type="scientific">Pelagomonas calceolata</name>
    <dbReference type="NCBI Taxonomy" id="35677"/>
    <lineage>
        <taxon>Eukaryota</taxon>
        <taxon>Sar</taxon>
        <taxon>Stramenopiles</taxon>
        <taxon>Ochrophyta</taxon>
        <taxon>Pelagophyceae</taxon>
        <taxon>Pelagomonadales</taxon>
        <taxon>Pelagomonadaceae</taxon>
        <taxon>Pelagomonas</taxon>
    </lineage>
</organism>
<dbReference type="GO" id="GO:0005874">
    <property type="term" value="C:microtubule"/>
    <property type="evidence" value="ECO:0007669"/>
    <property type="project" value="UniProtKB-KW"/>
</dbReference>
<evidence type="ECO:0000256" key="3">
    <source>
        <dbReference type="ARBA" id="ARBA00009859"/>
    </source>
</evidence>
<comment type="caution">
    <text evidence="14">The sequence shown here is derived from an EMBL/GenBank/DDBJ whole genome shotgun (WGS) entry which is preliminary data.</text>
</comment>
<keyword evidence="6" id="KW-0282">Flagellum</keyword>
<dbReference type="GO" id="GO:0031267">
    <property type="term" value="F:small GTPase binding"/>
    <property type="evidence" value="ECO:0007669"/>
    <property type="project" value="InterPro"/>
</dbReference>
<sequence>MGKKGKKGKKDEKPPDEVNEYETMDLEMLREVVPLLKQTLAKKSLDRNYVQLERDALQQFYDISRSEVEDVKGEIAKKDRDMELMEENHRVELRVYLQKVRHLEYEHRHALRGVGEDTKHFDTEEKEAHEQRTHALKKAKTSIRTELGEREISNAEEVRELREQHAKNLKNLRLEFEEEIVELGSKCQKRLEQLETDLKMRRKVHIHEIEERKNLHINDLIRNHDKAFGQMKQYYNTITSDNLKLITSLKTEVKDMREKAQQNKVTTKDVSAENAKLREPLTVAVAEVAALRARLRDRDKDKLSLRNSRNRMKVLEDRLKKLERSHAALKDEAHATIIERDGLRAAFEQTVQQARQRANVGNVLLEQKVTTMRQAVDNAAAQTAQIVTAAGLDAEALGRAHAELEGDLARKNELLRDAKYDRVRAQKAYNDALRTYSQKLVDLGIPSQEIDAMGFTLLPSQSTSGPAGLVVQ</sequence>
<dbReference type="GO" id="GO:0008017">
    <property type="term" value="F:microtubule binding"/>
    <property type="evidence" value="ECO:0007669"/>
    <property type="project" value="InterPro"/>
</dbReference>
<keyword evidence="15" id="KW-1185">Reference proteome</keyword>
<feature type="coiled-coil region" evidence="11">
    <location>
        <begin position="155"/>
        <end position="186"/>
    </location>
</feature>
<reference evidence="14" key="1">
    <citation type="submission" date="2021-11" db="EMBL/GenBank/DDBJ databases">
        <authorList>
            <consortium name="Genoscope - CEA"/>
            <person name="William W."/>
        </authorList>
    </citation>
    <scope>NUCLEOTIDE SEQUENCE</scope>
</reference>
<dbReference type="InterPro" id="IPR039308">
    <property type="entry name" value="GAS8"/>
</dbReference>
<dbReference type="PANTHER" id="PTHR31543:SF0">
    <property type="entry name" value="DYNEIN REGULATORY COMPLEX SUBUNIT 4"/>
    <property type="match status" value="1"/>
</dbReference>
<protein>
    <recommendedName>
        <fullName evidence="13">Growth arrest-specific protein 8 domain-containing protein</fullName>
    </recommendedName>
</protein>
<keyword evidence="5" id="KW-0493">Microtubule</keyword>
<evidence type="ECO:0000256" key="11">
    <source>
        <dbReference type="SAM" id="Coils"/>
    </source>
</evidence>
<evidence type="ECO:0000256" key="10">
    <source>
        <dbReference type="ARBA" id="ARBA00023273"/>
    </source>
</evidence>
<dbReference type="InterPro" id="IPR025593">
    <property type="entry name" value="GAS8_dom"/>
</dbReference>
<evidence type="ECO:0000256" key="6">
    <source>
        <dbReference type="ARBA" id="ARBA00022846"/>
    </source>
</evidence>
<keyword evidence="4" id="KW-0963">Cytoplasm</keyword>
<dbReference type="AlphaFoldDB" id="A0A8J2SEB4"/>
<dbReference type="Proteomes" id="UP000789595">
    <property type="component" value="Unassembled WGS sequence"/>
</dbReference>
<dbReference type="GO" id="GO:0031514">
    <property type="term" value="C:motile cilium"/>
    <property type="evidence" value="ECO:0007669"/>
    <property type="project" value="UniProtKB-SubCell"/>
</dbReference>
<evidence type="ECO:0000256" key="7">
    <source>
        <dbReference type="ARBA" id="ARBA00023054"/>
    </source>
</evidence>
<comment type="subcellular location">
    <subcellularLocation>
        <location evidence="1">Cell projection</location>
        <location evidence="1">Cilium</location>
        <location evidence="1">Flagellum</location>
    </subcellularLocation>
    <subcellularLocation>
        <location evidence="2">Cytoplasm</location>
        <location evidence="2">Cytoskeleton</location>
    </subcellularLocation>
</comment>
<keyword evidence="10" id="KW-0966">Cell projection</keyword>
<evidence type="ECO:0000313" key="14">
    <source>
        <dbReference type="EMBL" id="CAH0368901.1"/>
    </source>
</evidence>
<keyword evidence="8" id="KW-0969">Cilium</keyword>
<dbReference type="Pfam" id="PF13851">
    <property type="entry name" value="GAS"/>
    <property type="match status" value="1"/>
</dbReference>
<gene>
    <name evidence="14" type="ORF">PECAL_2P20020</name>
</gene>
<dbReference type="PANTHER" id="PTHR31543">
    <property type="entry name" value="DYNEIN REGULATORY COMPLEX SUBUNIT 4"/>
    <property type="match status" value="1"/>
</dbReference>
<dbReference type="OrthoDB" id="767661at2759"/>
<evidence type="ECO:0000256" key="12">
    <source>
        <dbReference type="SAM" id="MobiDB-lite"/>
    </source>
</evidence>
<evidence type="ECO:0000313" key="15">
    <source>
        <dbReference type="Proteomes" id="UP000789595"/>
    </source>
</evidence>
<evidence type="ECO:0000256" key="2">
    <source>
        <dbReference type="ARBA" id="ARBA00004245"/>
    </source>
</evidence>
<evidence type="ECO:0000259" key="13">
    <source>
        <dbReference type="Pfam" id="PF13851"/>
    </source>
</evidence>
<dbReference type="GO" id="GO:0048870">
    <property type="term" value="P:cell motility"/>
    <property type="evidence" value="ECO:0007669"/>
    <property type="project" value="InterPro"/>
</dbReference>
<evidence type="ECO:0000256" key="4">
    <source>
        <dbReference type="ARBA" id="ARBA00022490"/>
    </source>
</evidence>
<name>A0A8J2SEB4_9STRA</name>
<keyword evidence="7 11" id="KW-0175">Coiled coil</keyword>
<evidence type="ECO:0000256" key="1">
    <source>
        <dbReference type="ARBA" id="ARBA00004230"/>
    </source>
</evidence>